<evidence type="ECO:0000313" key="2">
    <source>
        <dbReference type="EMBL" id="CBY08955.1"/>
    </source>
</evidence>
<dbReference type="AlphaFoldDB" id="E4XBI0"/>
<protein>
    <submittedName>
        <fullName evidence="2">Uncharacterized protein</fullName>
    </submittedName>
</protein>
<evidence type="ECO:0000313" key="3">
    <source>
        <dbReference type="Proteomes" id="UP000001307"/>
    </source>
</evidence>
<organism evidence="2">
    <name type="scientific">Oikopleura dioica</name>
    <name type="common">Tunicate</name>
    <dbReference type="NCBI Taxonomy" id="34765"/>
    <lineage>
        <taxon>Eukaryota</taxon>
        <taxon>Metazoa</taxon>
        <taxon>Chordata</taxon>
        <taxon>Tunicata</taxon>
        <taxon>Appendicularia</taxon>
        <taxon>Copelata</taxon>
        <taxon>Oikopleuridae</taxon>
        <taxon>Oikopleura</taxon>
    </lineage>
</organism>
<accession>E4XBI0</accession>
<evidence type="ECO:0000256" key="1">
    <source>
        <dbReference type="SAM" id="MobiDB-lite"/>
    </source>
</evidence>
<dbReference type="Proteomes" id="UP000001307">
    <property type="component" value="Unassembled WGS sequence"/>
</dbReference>
<proteinExistence type="predicted"/>
<reference evidence="2" key="1">
    <citation type="journal article" date="2010" name="Science">
        <title>Plasticity of animal genome architecture unmasked by rapid evolution of a pelagic tunicate.</title>
        <authorList>
            <person name="Denoeud F."/>
            <person name="Henriet S."/>
            <person name="Mungpakdee S."/>
            <person name="Aury J.M."/>
            <person name="Da Silva C."/>
            <person name="Brinkmann H."/>
            <person name="Mikhaleva J."/>
            <person name="Olsen L.C."/>
            <person name="Jubin C."/>
            <person name="Canestro C."/>
            <person name="Bouquet J.M."/>
            <person name="Danks G."/>
            <person name="Poulain J."/>
            <person name="Campsteijn C."/>
            <person name="Adamski M."/>
            <person name="Cross I."/>
            <person name="Yadetie F."/>
            <person name="Muffato M."/>
            <person name="Louis A."/>
            <person name="Butcher S."/>
            <person name="Tsagkogeorga G."/>
            <person name="Konrad A."/>
            <person name="Singh S."/>
            <person name="Jensen M.F."/>
            <person name="Cong E.H."/>
            <person name="Eikeseth-Otteraa H."/>
            <person name="Noel B."/>
            <person name="Anthouard V."/>
            <person name="Porcel B.M."/>
            <person name="Kachouri-Lafond R."/>
            <person name="Nishino A."/>
            <person name="Ugolini M."/>
            <person name="Chourrout P."/>
            <person name="Nishida H."/>
            <person name="Aasland R."/>
            <person name="Huzurbazar S."/>
            <person name="Westhof E."/>
            <person name="Delsuc F."/>
            <person name="Lehrach H."/>
            <person name="Reinhardt R."/>
            <person name="Weissenbach J."/>
            <person name="Roy S.W."/>
            <person name="Artiguenave F."/>
            <person name="Postlethwait J.H."/>
            <person name="Manak J.R."/>
            <person name="Thompson E.M."/>
            <person name="Jaillon O."/>
            <person name="Du Pasquier L."/>
            <person name="Boudinot P."/>
            <person name="Liberles D.A."/>
            <person name="Volff J.N."/>
            <person name="Philippe H."/>
            <person name="Lenhard B."/>
            <person name="Roest Crollius H."/>
            <person name="Wincker P."/>
            <person name="Chourrout D."/>
        </authorList>
    </citation>
    <scope>NUCLEOTIDE SEQUENCE [LARGE SCALE GENOMIC DNA]</scope>
</reference>
<feature type="compositionally biased region" description="Polar residues" evidence="1">
    <location>
        <begin position="84"/>
        <end position="94"/>
    </location>
</feature>
<feature type="region of interest" description="Disordered" evidence="1">
    <location>
        <begin position="1"/>
        <end position="59"/>
    </location>
</feature>
<sequence>MDSSDEDIAEELRDMPVGPAAQRALAALSDSDGEDERRIPAPLTQQRRQRRQSDENYYGEFDENGYRIARRDLIGGTLNERFRQPTQRSYSPNREGTEANIQEFIEKQTESTIEAIDSTLSESTNYYRTQIKYRLSENGGIEGLEDVPQMLAEYQVELKYEILDNFEKDLFADAQGIKSALAEANMFDTDDGTINTFNKSSKIYLRVKI</sequence>
<feature type="region of interest" description="Disordered" evidence="1">
    <location>
        <begin position="77"/>
        <end position="98"/>
    </location>
</feature>
<keyword evidence="3" id="KW-1185">Reference proteome</keyword>
<name>E4XBI0_OIKDI</name>
<dbReference type="EMBL" id="FN653034">
    <property type="protein sequence ID" value="CBY08955.1"/>
    <property type="molecule type" value="Genomic_DNA"/>
</dbReference>
<dbReference type="InParanoid" id="E4XBI0"/>
<gene>
    <name evidence="2" type="ORF">GSOID_T00006481001</name>
</gene>